<dbReference type="OrthoDB" id="185373at2759"/>
<dbReference type="EMBL" id="KV784357">
    <property type="protein sequence ID" value="OEU17589.1"/>
    <property type="molecule type" value="Genomic_DNA"/>
</dbReference>
<sequence>MIEGQKSDNGAAATVTSQSFNAALNACAFVGGSEENKTRAFEIATKIDKLRQKSGEVPDSTWYGTMLRACSSLVQPSKYREKLVERYFQEACENGCVGRLVIKQLKFAATPDNQMRLLGRKFGRREFVNLDDLPKDWTKNAREWQ</sequence>
<name>A0A1E7FHE1_9STRA</name>
<organism evidence="1 2">
    <name type="scientific">Fragilariopsis cylindrus CCMP1102</name>
    <dbReference type="NCBI Taxonomy" id="635003"/>
    <lineage>
        <taxon>Eukaryota</taxon>
        <taxon>Sar</taxon>
        <taxon>Stramenopiles</taxon>
        <taxon>Ochrophyta</taxon>
        <taxon>Bacillariophyta</taxon>
        <taxon>Bacillariophyceae</taxon>
        <taxon>Bacillariophycidae</taxon>
        <taxon>Bacillariales</taxon>
        <taxon>Bacillariaceae</taxon>
        <taxon>Fragilariopsis</taxon>
    </lineage>
</organism>
<dbReference type="KEGG" id="fcy:FRACYDRAFT_268755"/>
<accession>A0A1E7FHE1</accession>
<dbReference type="Proteomes" id="UP000095751">
    <property type="component" value="Unassembled WGS sequence"/>
</dbReference>
<reference evidence="1 2" key="1">
    <citation type="submission" date="2016-09" db="EMBL/GenBank/DDBJ databases">
        <title>Extensive genetic diversity and differential bi-allelic expression allows diatom success in the polar Southern Ocean.</title>
        <authorList>
            <consortium name="DOE Joint Genome Institute"/>
            <person name="Mock T."/>
            <person name="Otillar R.P."/>
            <person name="Strauss J."/>
            <person name="Dupont C."/>
            <person name="Frickenhaus S."/>
            <person name="Maumus F."/>
            <person name="Mcmullan M."/>
            <person name="Sanges R."/>
            <person name="Schmutz J."/>
            <person name="Toseland A."/>
            <person name="Valas R."/>
            <person name="Veluchamy A."/>
            <person name="Ward B.J."/>
            <person name="Allen A."/>
            <person name="Barry K."/>
            <person name="Falciatore A."/>
            <person name="Ferrante M."/>
            <person name="Fortunato A.E."/>
            <person name="Gloeckner G."/>
            <person name="Gruber A."/>
            <person name="Hipkin R."/>
            <person name="Janech M."/>
            <person name="Kroth P."/>
            <person name="Leese F."/>
            <person name="Lindquist E."/>
            <person name="Lyon B.R."/>
            <person name="Martin J."/>
            <person name="Mayer C."/>
            <person name="Parker M."/>
            <person name="Quesneville H."/>
            <person name="Raymond J."/>
            <person name="Uhlig C."/>
            <person name="Valentin K.U."/>
            <person name="Worden A.Z."/>
            <person name="Armbrust E.V."/>
            <person name="Bowler C."/>
            <person name="Green B."/>
            <person name="Moulton V."/>
            <person name="Van Oosterhout C."/>
            <person name="Grigoriev I."/>
        </authorList>
    </citation>
    <scope>NUCLEOTIDE SEQUENCE [LARGE SCALE GENOMIC DNA]</scope>
    <source>
        <strain evidence="1 2">CCMP1102</strain>
    </source>
</reference>
<evidence type="ECO:0000313" key="1">
    <source>
        <dbReference type="EMBL" id="OEU17589.1"/>
    </source>
</evidence>
<dbReference type="InParanoid" id="A0A1E7FHE1"/>
<evidence type="ECO:0000313" key="2">
    <source>
        <dbReference type="Proteomes" id="UP000095751"/>
    </source>
</evidence>
<protein>
    <submittedName>
        <fullName evidence="1">Uncharacterized protein</fullName>
    </submittedName>
</protein>
<dbReference type="AlphaFoldDB" id="A0A1E7FHE1"/>
<keyword evidence="2" id="KW-1185">Reference proteome</keyword>
<gene>
    <name evidence="1" type="ORF">FRACYDRAFT_268755</name>
</gene>
<proteinExistence type="predicted"/>